<protein>
    <submittedName>
        <fullName evidence="2">Uncharacterized protein</fullName>
    </submittedName>
</protein>
<proteinExistence type="predicted"/>
<dbReference type="GeneID" id="38135954"/>
<gene>
    <name evidence="2" type="ORF">BDQ94DRAFT_15050</name>
</gene>
<dbReference type="AlphaFoldDB" id="A0A3F3Q6E9"/>
<evidence type="ECO:0000313" key="2">
    <source>
        <dbReference type="EMBL" id="RDH34748.1"/>
    </source>
</evidence>
<name>A0A3F3Q6E9_9EURO</name>
<evidence type="ECO:0000256" key="1">
    <source>
        <dbReference type="SAM" id="Phobius"/>
    </source>
</evidence>
<evidence type="ECO:0000313" key="3">
    <source>
        <dbReference type="Proteomes" id="UP000253729"/>
    </source>
</evidence>
<dbReference type="EMBL" id="KZ852042">
    <property type="protein sequence ID" value="RDH34748.1"/>
    <property type="molecule type" value="Genomic_DNA"/>
</dbReference>
<accession>A0A3F3Q6E9</accession>
<keyword evidence="1" id="KW-0472">Membrane</keyword>
<sequence length="165" mass="18968">MRSYLSSCLGKGSGFTSFGTFCICGLLFFVFFVLCPGLCGLMQNQGRIISNNSKPPARPTWGGQRQSEAGKRVRKWLRVSSSAMEAKREKPSWYFYLCYFALLHRSGIPGPVPGSKLFFASYLYLVPGVDPRIWPRVRKNNIDNKLCKHYVGKLRFRVILGWWWR</sequence>
<reference evidence="2 3" key="1">
    <citation type="submission" date="2018-07" db="EMBL/GenBank/DDBJ databases">
        <title>The genomes of Aspergillus section Nigri reveals drivers in fungal speciation.</title>
        <authorList>
            <consortium name="DOE Joint Genome Institute"/>
            <person name="Vesth T.C."/>
            <person name="Nybo J."/>
            <person name="Theobald S."/>
            <person name="Brandl J."/>
            <person name="Frisvad J.C."/>
            <person name="Nielsen K.F."/>
            <person name="Lyhne E.K."/>
            <person name="Kogle M.E."/>
            <person name="Kuo A."/>
            <person name="Riley R."/>
            <person name="Clum A."/>
            <person name="Nolan M."/>
            <person name="Lipzen A."/>
            <person name="Salamov A."/>
            <person name="Henrissat B."/>
            <person name="Wiebenga A."/>
            <person name="De vries R.P."/>
            <person name="Grigoriev I.V."/>
            <person name="Mortensen U.H."/>
            <person name="Andersen M.R."/>
            <person name="Baker S.E."/>
        </authorList>
    </citation>
    <scope>NUCLEOTIDE SEQUENCE [LARGE SCALE GENOMIC DNA]</scope>
    <source>
        <strain evidence="2 3">CBS 139.54b</strain>
    </source>
</reference>
<feature type="transmembrane region" description="Helical" evidence="1">
    <location>
        <begin position="12"/>
        <end position="34"/>
    </location>
</feature>
<dbReference type="RefSeq" id="XP_026627770.1">
    <property type="nucleotide sequence ID" value="XM_026767598.1"/>
</dbReference>
<keyword evidence="3" id="KW-1185">Reference proteome</keyword>
<keyword evidence="1" id="KW-1133">Transmembrane helix</keyword>
<dbReference type="Proteomes" id="UP000253729">
    <property type="component" value="Unassembled WGS sequence"/>
</dbReference>
<keyword evidence="1" id="KW-0812">Transmembrane</keyword>
<organism evidence="2 3">
    <name type="scientific">Aspergillus welwitschiae</name>
    <dbReference type="NCBI Taxonomy" id="1341132"/>
    <lineage>
        <taxon>Eukaryota</taxon>
        <taxon>Fungi</taxon>
        <taxon>Dikarya</taxon>
        <taxon>Ascomycota</taxon>
        <taxon>Pezizomycotina</taxon>
        <taxon>Eurotiomycetes</taxon>
        <taxon>Eurotiomycetidae</taxon>
        <taxon>Eurotiales</taxon>
        <taxon>Aspergillaceae</taxon>
        <taxon>Aspergillus</taxon>
        <taxon>Aspergillus subgen. Circumdati</taxon>
    </lineage>
</organism>